<dbReference type="InterPro" id="IPR013103">
    <property type="entry name" value="RVT_2"/>
</dbReference>
<dbReference type="InterPro" id="IPR043502">
    <property type="entry name" value="DNA/RNA_pol_sf"/>
</dbReference>
<feature type="domain" description="Reverse transcriptase Ty1/copia-type" evidence="1">
    <location>
        <begin position="82"/>
        <end position="168"/>
    </location>
</feature>
<dbReference type="PANTHER" id="PTHR11439:SF511">
    <property type="match status" value="1"/>
</dbReference>
<evidence type="ECO:0000313" key="3">
    <source>
        <dbReference type="EMBL" id="GEU38406.1"/>
    </source>
</evidence>
<dbReference type="InterPro" id="IPR025724">
    <property type="entry name" value="GAG-pre-integrase_dom"/>
</dbReference>
<feature type="domain" description="GAG-pre-integrase" evidence="2">
    <location>
        <begin position="27"/>
        <end position="66"/>
    </location>
</feature>
<reference evidence="3" key="1">
    <citation type="journal article" date="2019" name="Sci. Rep.">
        <title>Draft genome of Tanacetum cinerariifolium, the natural source of mosquito coil.</title>
        <authorList>
            <person name="Yamashiro T."/>
            <person name="Shiraishi A."/>
            <person name="Satake H."/>
            <person name="Nakayama K."/>
        </authorList>
    </citation>
    <scope>NUCLEOTIDE SEQUENCE</scope>
</reference>
<dbReference type="Pfam" id="PF07727">
    <property type="entry name" value="RVT_2"/>
    <property type="match status" value="1"/>
</dbReference>
<accession>A0A6L2JN87</accession>
<organism evidence="3">
    <name type="scientific">Tanacetum cinerariifolium</name>
    <name type="common">Dalmatian daisy</name>
    <name type="synonym">Chrysanthemum cinerariifolium</name>
    <dbReference type="NCBI Taxonomy" id="118510"/>
    <lineage>
        <taxon>Eukaryota</taxon>
        <taxon>Viridiplantae</taxon>
        <taxon>Streptophyta</taxon>
        <taxon>Embryophyta</taxon>
        <taxon>Tracheophyta</taxon>
        <taxon>Spermatophyta</taxon>
        <taxon>Magnoliopsida</taxon>
        <taxon>eudicotyledons</taxon>
        <taxon>Gunneridae</taxon>
        <taxon>Pentapetalae</taxon>
        <taxon>asterids</taxon>
        <taxon>campanulids</taxon>
        <taxon>Asterales</taxon>
        <taxon>Asteraceae</taxon>
        <taxon>Asteroideae</taxon>
        <taxon>Anthemideae</taxon>
        <taxon>Anthemidinae</taxon>
        <taxon>Tanacetum</taxon>
    </lineage>
</organism>
<evidence type="ECO:0000259" key="1">
    <source>
        <dbReference type="Pfam" id="PF07727"/>
    </source>
</evidence>
<protein>
    <submittedName>
        <fullName evidence="3">Ribonuclease H-like domain-containing protein</fullName>
    </submittedName>
</protein>
<evidence type="ECO:0000259" key="2">
    <source>
        <dbReference type="Pfam" id="PF13976"/>
    </source>
</evidence>
<dbReference type="PANTHER" id="PTHR11439">
    <property type="entry name" value="GAG-POL-RELATED RETROTRANSPOSON"/>
    <property type="match status" value="1"/>
</dbReference>
<proteinExistence type="predicted"/>
<gene>
    <name evidence="3" type="ORF">Tci_010384</name>
</gene>
<dbReference type="SUPFAM" id="SSF56672">
    <property type="entry name" value="DNA/RNA polymerases"/>
    <property type="match status" value="1"/>
</dbReference>
<name>A0A6L2JN87_TANCI</name>
<sequence>MYVGFDEDKCYIQDLKKRKSWGLVVYLGHNRLGHPADQVLSALHNDFKISKSSFVPVCEVCHMAKQIRDHFSLSSHKSKDLDLAEDVYMTLIEGYNNLDKSKVCKLNKSLYRLKQVPRHWNAKLTVALVQHGFKQSKFDYSLYVKHKVDVFVALYVYVDDIVITGKLIYLTNTRPDINYVVHFLSQHMHSPLQSHFKAALRVLKYLKGSPRCGT</sequence>
<dbReference type="Pfam" id="PF13976">
    <property type="entry name" value="gag_pre-integrs"/>
    <property type="match status" value="1"/>
</dbReference>
<dbReference type="EMBL" id="BKCJ010001048">
    <property type="protein sequence ID" value="GEU38406.1"/>
    <property type="molecule type" value="Genomic_DNA"/>
</dbReference>
<comment type="caution">
    <text evidence="3">The sequence shown here is derived from an EMBL/GenBank/DDBJ whole genome shotgun (WGS) entry which is preliminary data.</text>
</comment>
<dbReference type="AlphaFoldDB" id="A0A6L2JN87"/>